<dbReference type="InterPro" id="IPR048535">
    <property type="entry name" value="RRN6_beta-prop"/>
</dbReference>
<dbReference type="GO" id="GO:0003743">
    <property type="term" value="F:translation initiation factor activity"/>
    <property type="evidence" value="ECO:0007669"/>
    <property type="project" value="UniProtKB-KW"/>
</dbReference>
<accession>A0AAV9H6J0</accession>
<feature type="domain" description="RRN6 beta-propeller" evidence="2">
    <location>
        <begin position="128"/>
        <end position="492"/>
    </location>
</feature>
<proteinExistence type="predicted"/>
<dbReference type="EMBL" id="MU865914">
    <property type="protein sequence ID" value="KAK4455529.1"/>
    <property type="molecule type" value="Genomic_DNA"/>
</dbReference>
<protein>
    <submittedName>
        <fullName evidence="4">RNA polymerase I-specific transcription initiation factor RRN6-like protein</fullName>
    </submittedName>
</protein>
<dbReference type="AlphaFoldDB" id="A0AAV9H6J0"/>
<feature type="domain" description="RRN6 K-rich C-terminal" evidence="3">
    <location>
        <begin position="851"/>
        <end position="972"/>
    </location>
</feature>
<dbReference type="Proteomes" id="UP001321760">
    <property type="component" value="Unassembled WGS sequence"/>
</dbReference>
<evidence type="ECO:0000259" key="3">
    <source>
        <dbReference type="Pfam" id="PF20639"/>
    </source>
</evidence>
<feature type="compositionally biased region" description="Low complexity" evidence="1">
    <location>
        <begin position="935"/>
        <end position="950"/>
    </location>
</feature>
<dbReference type="GO" id="GO:0042790">
    <property type="term" value="P:nucleolar large rRNA transcription by RNA polymerase I"/>
    <property type="evidence" value="ECO:0007669"/>
    <property type="project" value="TreeGrafter"/>
</dbReference>
<organism evidence="4 5">
    <name type="scientific">Podospora aff. communis PSN243</name>
    <dbReference type="NCBI Taxonomy" id="3040156"/>
    <lineage>
        <taxon>Eukaryota</taxon>
        <taxon>Fungi</taxon>
        <taxon>Dikarya</taxon>
        <taxon>Ascomycota</taxon>
        <taxon>Pezizomycotina</taxon>
        <taxon>Sordariomycetes</taxon>
        <taxon>Sordariomycetidae</taxon>
        <taxon>Sordariales</taxon>
        <taxon>Podosporaceae</taxon>
        <taxon>Podospora</taxon>
    </lineage>
</organism>
<dbReference type="PANTHER" id="PTHR28221:SF2">
    <property type="entry name" value="RNA POLYMERASE I-SPECIFIC TRANSCRIPTION INITIATION FACTOR RRN6"/>
    <property type="match status" value="1"/>
</dbReference>
<comment type="caution">
    <text evidence="4">The sequence shown here is derived from an EMBL/GenBank/DDBJ whole genome shotgun (WGS) entry which is preliminary data.</text>
</comment>
<feature type="region of interest" description="Disordered" evidence="1">
    <location>
        <begin position="786"/>
        <end position="827"/>
    </location>
</feature>
<evidence type="ECO:0000313" key="4">
    <source>
        <dbReference type="EMBL" id="KAK4455529.1"/>
    </source>
</evidence>
<dbReference type="InterPro" id="IPR048536">
    <property type="entry name" value="Rrn6_K-rich"/>
</dbReference>
<evidence type="ECO:0000313" key="5">
    <source>
        <dbReference type="Proteomes" id="UP001321760"/>
    </source>
</evidence>
<dbReference type="Pfam" id="PF10214">
    <property type="entry name" value="Rrn6_beta-prop"/>
    <property type="match status" value="1"/>
</dbReference>
<feature type="compositionally biased region" description="Basic residues" evidence="1">
    <location>
        <begin position="962"/>
        <end position="973"/>
    </location>
</feature>
<keyword evidence="5" id="KW-1185">Reference proteome</keyword>
<evidence type="ECO:0000256" key="1">
    <source>
        <dbReference type="SAM" id="MobiDB-lite"/>
    </source>
</evidence>
<reference evidence="4" key="1">
    <citation type="journal article" date="2023" name="Mol. Phylogenet. Evol.">
        <title>Genome-scale phylogeny and comparative genomics of the fungal order Sordariales.</title>
        <authorList>
            <person name="Hensen N."/>
            <person name="Bonometti L."/>
            <person name="Westerberg I."/>
            <person name="Brannstrom I.O."/>
            <person name="Guillou S."/>
            <person name="Cros-Aarteil S."/>
            <person name="Calhoun S."/>
            <person name="Haridas S."/>
            <person name="Kuo A."/>
            <person name="Mondo S."/>
            <person name="Pangilinan J."/>
            <person name="Riley R."/>
            <person name="LaButti K."/>
            <person name="Andreopoulos B."/>
            <person name="Lipzen A."/>
            <person name="Chen C."/>
            <person name="Yan M."/>
            <person name="Daum C."/>
            <person name="Ng V."/>
            <person name="Clum A."/>
            <person name="Steindorff A."/>
            <person name="Ohm R.A."/>
            <person name="Martin F."/>
            <person name="Silar P."/>
            <person name="Natvig D.O."/>
            <person name="Lalanne C."/>
            <person name="Gautier V."/>
            <person name="Ament-Velasquez S.L."/>
            <person name="Kruys A."/>
            <person name="Hutchinson M.I."/>
            <person name="Powell A.J."/>
            <person name="Barry K."/>
            <person name="Miller A.N."/>
            <person name="Grigoriev I.V."/>
            <person name="Debuchy R."/>
            <person name="Gladieux P."/>
            <person name="Hiltunen Thoren M."/>
            <person name="Johannesson H."/>
        </authorList>
    </citation>
    <scope>NUCLEOTIDE SEQUENCE</scope>
    <source>
        <strain evidence="4">PSN243</strain>
    </source>
</reference>
<dbReference type="GO" id="GO:0001163">
    <property type="term" value="F:RNA polymerase I transcription regulatory region sequence-specific DNA binding"/>
    <property type="evidence" value="ECO:0007669"/>
    <property type="project" value="TreeGrafter"/>
</dbReference>
<keyword evidence="4" id="KW-0396">Initiation factor</keyword>
<dbReference type="PANTHER" id="PTHR28221">
    <property type="entry name" value="RNA POLYMERASE I-SPECIFIC TRANSCRIPTION INITIATION FACTOR RRN6"/>
    <property type="match status" value="1"/>
</dbReference>
<reference evidence="4" key="2">
    <citation type="submission" date="2023-05" db="EMBL/GenBank/DDBJ databases">
        <authorList>
            <consortium name="Lawrence Berkeley National Laboratory"/>
            <person name="Steindorff A."/>
            <person name="Hensen N."/>
            <person name="Bonometti L."/>
            <person name="Westerberg I."/>
            <person name="Brannstrom I.O."/>
            <person name="Guillou S."/>
            <person name="Cros-Aarteil S."/>
            <person name="Calhoun S."/>
            <person name="Haridas S."/>
            <person name="Kuo A."/>
            <person name="Mondo S."/>
            <person name="Pangilinan J."/>
            <person name="Riley R."/>
            <person name="Labutti K."/>
            <person name="Andreopoulos B."/>
            <person name="Lipzen A."/>
            <person name="Chen C."/>
            <person name="Yanf M."/>
            <person name="Daum C."/>
            <person name="Ng V."/>
            <person name="Clum A."/>
            <person name="Ohm R."/>
            <person name="Martin F."/>
            <person name="Silar P."/>
            <person name="Natvig D."/>
            <person name="Lalanne C."/>
            <person name="Gautier V."/>
            <person name="Ament-Velasquez S.L."/>
            <person name="Kruys A."/>
            <person name="Hutchinson M.I."/>
            <person name="Powell A.J."/>
            <person name="Barry K."/>
            <person name="Miller A.N."/>
            <person name="Grigoriev I.V."/>
            <person name="Debuchy R."/>
            <person name="Gladieux P."/>
            <person name="Thoren M.H."/>
            <person name="Johannesson H."/>
        </authorList>
    </citation>
    <scope>NUCLEOTIDE SEQUENCE</scope>
    <source>
        <strain evidence="4">PSN243</strain>
    </source>
</reference>
<dbReference type="GO" id="GO:0070860">
    <property type="term" value="C:RNA polymerase I core factor complex"/>
    <property type="evidence" value="ECO:0007669"/>
    <property type="project" value="TreeGrafter"/>
</dbReference>
<sequence length="973" mass="108165">MAESTGTWQRAPPPGQLDVWPHYDCVLGRVTYVPAENNQTYGEVRTRRMKDNAPRFHQVAPFEQWFAPEKTETLSGDLPLWRLARSQKNWLLNHYPEACLADEYTEMLLADEVTNSTNPGPQLPLSNHSSLLSVGEITDLRNMVAGKTLPAIAFASGESGHVLRLIGIANQEWLWDDEDILADINAPNLSISGEWCQDSQPISSIKFATDKARFEPLRWLLVQKATMTAVCEPEVKRVPTQTAGLSGDKAGAAQLFANPMFAIRSDQTGGGPQTDVSFRFKSDEHLPQLVIIDHAGNWSIWDIAGRRAARPKNLRPTLKMRGNILTGPYKEIPTKISQLQEHHNILWLSLRPDFDFEETSNGQSSLLLMCNSTSIHFYDVDKGRFLDATQELILDRPPIGPQGVLSAQRSPLHYSQAFILTNTMVFLVAVRETSSGKLSLDVLAALAHREDSRDPTLRMEVSPAAYIGNQRACFVCVRLPKLSRMTVVWFINPEPGMPFQWHKEIVTLQDPPKFSGMGVLRVKRREAINPEKQGLAPNRAADAKYFQLLALGDDLSLSCALCGWSEKPGVRLSEPHRLIVRKTNRSFRRRERQNYLNIMENAFVVPDGYDERPWHDQAKGKKVREVATDAEPEPIVRRVTNFRILGGRSANEGEDIDIDKEGIDSDAIAQAIGRETRGGIMPRHSLLDLVGPNNSVDRLSRVASEWTARQDHLAGGISQPTPIGMRFSGPELDDLVAKLEGMFIEPLDANGNSHIRESVRRMAAEIYLSEVGIVVKPVVAAAAAAASETDGGGQMDVASQASSHRRSSPPLGPSQEEPDLPTLPVEKEGPVSKHLREYAYMKPVPPPESQTTLLSHWDRSLVTEKIDWTPWEVEALDPAIVRRRKRAEKRRQKEEKLASRAFSDALTSTAMTESQPMPIIRVAASQREPMSFAGPSSSQMPPTSQPVMSQIVSGPYVGIPSKKAKKKGTSGFR</sequence>
<dbReference type="InterPro" id="IPR019350">
    <property type="entry name" value="RNA_pol_I-sp_TIF_RRN6-like"/>
</dbReference>
<dbReference type="Pfam" id="PF20639">
    <property type="entry name" value="Rrn6_K-rich"/>
    <property type="match status" value="1"/>
</dbReference>
<keyword evidence="4" id="KW-0648">Protein biosynthesis</keyword>
<gene>
    <name evidence="4" type="ORF">QBC34DRAFT_315633</name>
</gene>
<dbReference type="GO" id="GO:0001179">
    <property type="term" value="F:RNA polymerase I general transcription initiation factor binding"/>
    <property type="evidence" value="ECO:0007669"/>
    <property type="project" value="TreeGrafter"/>
</dbReference>
<evidence type="ECO:0000259" key="2">
    <source>
        <dbReference type="Pfam" id="PF10214"/>
    </source>
</evidence>
<name>A0AAV9H6J0_9PEZI</name>
<feature type="region of interest" description="Disordered" evidence="1">
    <location>
        <begin position="928"/>
        <end position="973"/>
    </location>
</feature>